<dbReference type="AlphaFoldDB" id="A0AAE8MWV6"/>
<reference evidence="2" key="1">
    <citation type="submission" date="2018-03" db="EMBL/GenBank/DDBJ databases">
        <authorList>
            <person name="Guldener U."/>
        </authorList>
    </citation>
    <scope>NUCLEOTIDE SEQUENCE</scope>
</reference>
<protein>
    <submittedName>
        <fullName evidence="2">Uncharacterized protein</fullName>
    </submittedName>
</protein>
<sequence>MSSNPRPRGFVPPYLLKEISKSEACSPDSQRAAAETVKYDESRAVASGSGRDQQRGRDKSPSPSTDTNSGKSDDGMDEQPPGDVPGDATTAKGGKGASETAADKSTHMERD</sequence>
<dbReference type="EMBL" id="ONZQ02000004">
    <property type="protein sequence ID" value="SPO00594.1"/>
    <property type="molecule type" value="Genomic_DNA"/>
</dbReference>
<gene>
    <name evidence="2" type="ORF">DNG_03343</name>
</gene>
<feature type="compositionally biased region" description="Basic and acidic residues" evidence="1">
    <location>
        <begin position="101"/>
        <end position="111"/>
    </location>
</feature>
<dbReference type="Proteomes" id="UP001187682">
    <property type="component" value="Unassembled WGS sequence"/>
</dbReference>
<evidence type="ECO:0000256" key="1">
    <source>
        <dbReference type="SAM" id="MobiDB-lite"/>
    </source>
</evidence>
<keyword evidence="3" id="KW-1185">Reference proteome</keyword>
<proteinExistence type="predicted"/>
<organism evidence="2 3">
    <name type="scientific">Cephalotrichum gorgonifer</name>
    <dbReference type="NCBI Taxonomy" id="2041049"/>
    <lineage>
        <taxon>Eukaryota</taxon>
        <taxon>Fungi</taxon>
        <taxon>Dikarya</taxon>
        <taxon>Ascomycota</taxon>
        <taxon>Pezizomycotina</taxon>
        <taxon>Sordariomycetes</taxon>
        <taxon>Hypocreomycetidae</taxon>
        <taxon>Microascales</taxon>
        <taxon>Microascaceae</taxon>
        <taxon>Cephalotrichum</taxon>
    </lineage>
</organism>
<evidence type="ECO:0000313" key="2">
    <source>
        <dbReference type="EMBL" id="SPO00594.1"/>
    </source>
</evidence>
<feature type="compositionally biased region" description="Low complexity" evidence="1">
    <location>
        <begin position="88"/>
        <end position="100"/>
    </location>
</feature>
<accession>A0AAE8MWV6</accession>
<evidence type="ECO:0000313" key="3">
    <source>
        <dbReference type="Proteomes" id="UP001187682"/>
    </source>
</evidence>
<feature type="compositionally biased region" description="Polar residues" evidence="1">
    <location>
        <begin position="61"/>
        <end position="70"/>
    </location>
</feature>
<comment type="caution">
    <text evidence="2">The sequence shown here is derived from an EMBL/GenBank/DDBJ whole genome shotgun (WGS) entry which is preliminary data.</text>
</comment>
<name>A0AAE8MWV6_9PEZI</name>
<feature type="region of interest" description="Disordered" evidence="1">
    <location>
        <begin position="22"/>
        <end position="111"/>
    </location>
</feature>